<accession>A0A6J4V9K2</accession>
<gene>
    <name evidence="2" type="ORF">AVDCRST_MAG19-3015</name>
</gene>
<feature type="non-terminal residue" evidence="2">
    <location>
        <position position="54"/>
    </location>
</feature>
<protein>
    <submittedName>
        <fullName evidence="2">Uncharacterized protein</fullName>
    </submittedName>
</protein>
<organism evidence="2">
    <name type="scientific">uncultured Thermomicrobiales bacterium</name>
    <dbReference type="NCBI Taxonomy" id="1645740"/>
    <lineage>
        <taxon>Bacteria</taxon>
        <taxon>Pseudomonadati</taxon>
        <taxon>Thermomicrobiota</taxon>
        <taxon>Thermomicrobia</taxon>
        <taxon>Thermomicrobiales</taxon>
        <taxon>environmental samples</taxon>
    </lineage>
</organism>
<sequence length="54" mass="5552">CATAIFTLLFPVGARTAARLLAERCCPRRASKKPPAAGRPVSPRSGASSLVSAL</sequence>
<feature type="non-terminal residue" evidence="2">
    <location>
        <position position="1"/>
    </location>
</feature>
<reference evidence="2" key="1">
    <citation type="submission" date="2020-02" db="EMBL/GenBank/DDBJ databases">
        <authorList>
            <person name="Meier V. D."/>
        </authorList>
    </citation>
    <scope>NUCLEOTIDE SEQUENCE</scope>
    <source>
        <strain evidence="2">AVDCRST_MAG19</strain>
    </source>
</reference>
<name>A0A6J4V9K2_9BACT</name>
<feature type="region of interest" description="Disordered" evidence="1">
    <location>
        <begin position="29"/>
        <end position="54"/>
    </location>
</feature>
<feature type="compositionally biased region" description="Polar residues" evidence="1">
    <location>
        <begin position="45"/>
        <end position="54"/>
    </location>
</feature>
<dbReference type="EMBL" id="CADCWL010000155">
    <property type="protein sequence ID" value="CAA9573159.1"/>
    <property type="molecule type" value="Genomic_DNA"/>
</dbReference>
<evidence type="ECO:0000313" key="2">
    <source>
        <dbReference type="EMBL" id="CAA9573159.1"/>
    </source>
</evidence>
<proteinExistence type="predicted"/>
<dbReference type="AlphaFoldDB" id="A0A6J4V9K2"/>
<evidence type="ECO:0000256" key="1">
    <source>
        <dbReference type="SAM" id="MobiDB-lite"/>
    </source>
</evidence>